<evidence type="ECO:0000313" key="2">
    <source>
        <dbReference type="EMBL" id="SNC67369.1"/>
    </source>
</evidence>
<sequence>MKRLLLCLLLLSTPVLAHAQPSQAQQTINAKGLIDWLTARLWFRETHGNNRSPAIDALTKAGGGQLGWPWCGYTQLANQQANKLPFPKEAGAARAWFVDKLRTYFLVGQRGALDSLRPGHLVGLSYGNGINHVTRAVEIFPRLRKGRPPRGAWCIGGNEGRGTTAGIHRTYYAGPAIRAASNYNY</sequence>
<protein>
    <submittedName>
        <fullName evidence="2">Uncharacterized protein</fullName>
    </submittedName>
</protein>
<keyword evidence="3" id="KW-1185">Reference proteome</keyword>
<dbReference type="AlphaFoldDB" id="A0A212TMT8"/>
<proteinExistence type="predicted"/>
<feature type="chain" id="PRO_5012645873" evidence="1">
    <location>
        <begin position="20"/>
        <end position="185"/>
    </location>
</feature>
<name>A0A212TMT8_9BACT</name>
<keyword evidence="1" id="KW-0732">Signal</keyword>
<reference evidence="3" key="1">
    <citation type="submission" date="2017-06" db="EMBL/GenBank/DDBJ databases">
        <authorList>
            <person name="Varghese N."/>
            <person name="Submissions S."/>
        </authorList>
    </citation>
    <scope>NUCLEOTIDE SEQUENCE [LARGE SCALE GENOMIC DNA]</scope>
    <source>
        <strain evidence="3">DSM 11116</strain>
    </source>
</reference>
<accession>A0A212TMT8</accession>
<feature type="signal peptide" evidence="1">
    <location>
        <begin position="1"/>
        <end position="19"/>
    </location>
</feature>
<organism evidence="2 3">
    <name type="scientific">Hymenobacter gelipurpurascens</name>
    <dbReference type="NCBI Taxonomy" id="89968"/>
    <lineage>
        <taxon>Bacteria</taxon>
        <taxon>Pseudomonadati</taxon>
        <taxon>Bacteroidota</taxon>
        <taxon>Cytophagia</taxon>
        <taxon>Cytophagales</taxon>
        <taxon>Hymenobacteraceae</taxon>
        <taxon>Hymenobacter</taxon>
    </lineage>
</organism>
<evidence type="ECO:0000256" key="1">
    <source>
        <dbReference type="SAM" id="SignalP"/>
    </source>
</evidence>
<evidence type="ECO:0000313" key="3">
    <source>
        <dbReference type="Proteomes" id="UP000198131"/>
    </source>
</evidence>
<dbReference type="EMBL" id="FYEW01000001">
    <property type="protein sequence ID" value="SNC67369.1"/>
    <property type="molecule type" value="Genomic_DNA"/>
</dbReference>
<dbReference type="RefSeq" id="WP_088843191.1">
    <property type="nucleotide sequence ID" value="NZ_FYEW01000001.1"/>
</dbReference>
<dbReference type="OrthoDB" id="9813532at2"/>
<gene>
    <name evidence="2" type="ORF">SAMN06265337_1927</name>
</gene>
<dbReference type="Proteomes" id="UP000198131">
    <property type="component" value="Unassembled WGS sequence"/>
</dbReference>